<dbReference type="AlphaFoldDB" id="A0A448JCH9"/>
<dbReference type="Pfam" id="PF02667">
    <property type="entry name" value="SCFA_trans"/>
    <property type="match status" value="1"/>
</dbReference>
<proteinExistence type="predicted"/>
<dbReference type="PANTHER" id="PTHR41983">
    <property type="entry name" value="SHORT-CHAIN FATTY ACID TRANSPORTER-RELATED"/>
    <property type="match status" value="1"/>
</dbReference>
<sequence>MMVGASASGDSLASLLSLGFAKISTEHTFALFTFLSAGIVNIFVPSGGGQWAVQAPIMLPAGIALGVDPSVVSMAIAWGDAWTNMIQPFWALPALAIAGLGAKDIMGYCVVTLLFVGLVVCGVFLFVS</sequence>
<gene>
    <name evidence="2" type="primary">atoE_1</name>
    <name evidence="2" type="ORF">NCTC11951_01446</name>
</gene>
<accession>A0A448JCH9</accession>
<evidence type="ECO:0000313" key="2">
    <source>
        <dbReference type="EMBL" id="VEG62315.1"/>
    </source>
</evidence>
<organism evidence="2 3">
    <name type="scientific">Campylobacter jejuni subsp. doylei</name>
    <dbReference type="NCBI Taxonomy" id="32021"/>
    <lineage>
        <taxon>Bacteria</taxon>
        <taxon>Pseudomonadati</taxon>
        <taxon>Campylobacterota</taxon>
        <taxon>Epsilonproteobacteria</taxon>
        <taxon>Campylobacterales</taxon>
        <taxon>Campylobacteraceae</taxon>
        <taxon>Campylobacter</taxon>
    </lineage>
</organism>
<name>A0A448JCH9_CAMJU</name>
<dbReference type="PANTHER" id="PTHR41983:SF2">
    <property type="entry name" value="SHORT-CHAIN FATTY ACID TRANSPORTER-RELATED"/>
    <property type="match status" value="1"/>
</dbReference>
<dbReference type="GO" id="GO:0005886">
    <property type="term" value="C:plasma membrane"/>
    <property type="evidence" value="ECO:0007669"/>
    <property type="project" value="TreeGrafter"/>
</dbReference>
<evidence type="ECO:0000313" key="3">
    <source>
        <dbReference type="Proteomes" id="UP000275504"/>
    </source>
</evidence>
<keyword evidence="1" id="KW-0472">Membrane</keyword>
<protein>
    <submittedName>
        <fullName evidence="2">Short-chain fatty acids transporter</fullName>
    </submittedName>
</protein>
<feature type="transmembrane region" description="Helical" evidence="1">
    <location>
        <begin position="27"/>
        <end position="45"/>
    </location>
</feature>
<feature type="transmembrane region" description="Helical" evidence="1">
    <location>
        <begin position="105"/>
        <end position="127"/>
    </location>
</feature>
<dbReference type="InterPro" id="IPR006160">
    <property type="entry name" value="SCFA_transpt_AtoE"/>
</dbReference>
<dbReference type="EMBL" id="LR134359">
    <property type="protein sequence ID" value="VEG62315.1"/>
    <property type="molecule type" value="Genomic_DNA"/>
</dbReference>
<evidence type="ECO:0000256" key="1">
    <source>
        <dbReference type="SAM" id="Phobius"/>
    </source>
</evidence>
<keyword evidence="1" id="KW-0812">Transmembrane</keyword>
<keyword evidence="1" id="KW-1133">Transmembrane helix</keyword>
<reference evidence="2 3" key="1">
    <citation type="submission" date="2018-12" db="EMBL/GenBank/DDBJ databases">
        <authorList>
            <consortium name="Pathogen Informatics"/>
        </authorList>
    </citation>
    <scope>NUCLEOTIDE SEQUENCE [LARGE SCALE GENOMIC DNA]</scope>
    <source>
        <strain evidence="2 3">NCTC11951</strain>
    </source>
</reference>
<feature type="transmembrane region" description="Helical" evidence="1">
    <location>
        <begin position="57"/>
        <end position="78"/>
    </location>
</feature>
<dbReference type="Proteomes" id="UP000275504">
    <property type="component" value="Chromosome"/>
</dbReference>